<name>D9CGY6_ECOLX</name>
<dbReference type="EMBL" id="GU725392">
    <property type="protein sequence ID" value="ADI47057.1"/>
    <property type="molecule type" value="Genomic_DNA"/>
</dbReference>
<reference evidence="1" key="1">
    <citation type="journal article" date="2010" name="J. Bacteriol.">
        <title>ICEEc2, a new integrative and conjugative element belonging to the pKLC102/PAGI-2 family, identified in Escherichia coli strain BEN374.</title>
        <authorList>
            <person name="Roche D."/>
            <person name="Flechard M."/>
            <person name="Lallier N."/>
            <person name="Reperant M."/>
            <person name="Bree A."/>
            <person name="Pascal G."/>
            <person name="Schouler C."/>
            <person name="Germon P."/>
        </authorList>
    </citation>
    <scope>NUCLEOTIDE SEQUENCE</scope>
    <source>
        <strain evidence="1">BEN374</strain>
    </source>
</reference>
<protein>
    <submittedName>
        <fullName evidence="1">Uncharacterized protein</fullName>
    </submittedName>
</protein>
<sequence length="91" mass="10660">MEICYNIFNVNPVIGKKLYLKTLSNRHIRFTVKNIILLPALNDDFICTLESFYNNSDETKDIIDNYIRKIQGNQQLPWLINNAVPTDTKEK</sequence>
<organism evidence="1">
    <name type="scientific">Escherichia coli</name>
    <dbReference type="NCBI Taxonomy" id="562"/>
    <lineage>
        <taxon>Bacteria</taxon>
        <taxon>Pseudomonadati</taxon>
        <taxon>Pseudomonadota</taxon>
        <taxon>Gammaproteobacteria</taxon>
        <taxon>Enterobacterales</taxon>
        <taxon>Enterobacteriaceae</taxon>
        <taxon>Escherichia</taxon>
    </lineage>
</organism>
<proteinExistence type="predicted"/>
<gene>
    <name evidence="1" type="ORF">ECAGIv1_0052</name>
</gene>
<accession>D9CGY6</accession>
<evidence type="ECO:0000313" key="1">
    <source>
        <dbReference type="EMBL" id="ADI47057.1"/>
    </source>
</evidence>
<dbReference type="AlphaFoldDB" id="D9CGY6"/>